<dbReference type="InterPro" id="IPR016193">
    <property type="entry name" value="Cytidine_deaminase-like"/>
</dbReference>
<reference evidence="3 4" key="2">
    <citation type="journal article" date="2017" name="Int. J. Syst. Evol. Microbiol.">
        <title>Gordonia phthalatica sp. nov., a di-n-butyl phthalate-degrading bacterium isolated from activated sludge.</title>
        <authorList>
            <person name="Jin D."/>
            <person name="Kong X."/>
            <person name="Jia M."/>
            <person name="Yu X."/>
            <person name="Wang X."/>
            <person name="Zhuang X."/>
            <person name="Deng Y."/>
            <person name="Bai Z."/>
        </authorList>
    </citation>
    <scope>NUCLEOTIDE SEQUENCE [LARGE SCALE GENOMIC DNA]</scope>
    <source>
        <strain evidence="3 4">QH-11</strain>
    </source>
</reference>
<dbReference type="GO" id="GO:0008270">
    <property type="term" value="F:zinc ion binding"/>
    <property type="evidence" value="ECO:0007669"/>
    <property type="project" value="TreeGrafter"/>
</dbReference>
<dbReference type="PROSITE" id="PS51747">
    <property type="entry name" value="CYT_DCMP_DEAMINASES_2"/>
    <property type="match status" value="1"/>
</dbReference>
<keyword evidence="4" id="KW-1185">Reference proteome</keyword>
<dbReference type="NCBIfam" id="NF004064">
    <property type="entry name" value="PRK05578.1"/>
    <property type="match status" value="1"/>
</dbReference>
<evidence type="ECO:0000259" key="2">
    <source>
        <dbReference type="PROSITE" id="PS51747"/>
    </source>
</evidence>
<gene>
    <name evidence="3" type="ORF">ACH46_06510</name>
</gene>
<dbReference type="InterPro" id="IPR002125">
    <property type="entry name" value="CMP_dCMP_dom"/>
</dbReference>
<dbReference type="CDD" id="cd01283">
    <property type="entry name" value="cytidine_deaminase"/>
    <property type="match status" value="1"/>
</dbReference>
<organism evidence="3 4">
    <name type="scientific">Gordonia phthalatica</name>
    <dbReference type="NCBI Taxonomy" id="1136941"/>
    <lineage>
        <taxon>Bacteria</taxon>
        <taxon>Bacillati</taxon>
        <taxon>Actinomycetota</taxon>
        <taxon>Actinomycetes</taxon>
        <taxon>Mycobacteriales</taxon>
        <taxon>Gordoniaceae</taxon>
        <taxon>Gordonia</taxon>
    </lineage>
</organism>
<dbReference type="GO" id="GO:0055086">
    <property type="term" value="P:nucleobase-containing small molecule metabolic process"/>
    <property type="evidence" value="ECO:0007669"/>
    <property type="project" value="UniProtKB-ARBA"/>
</dbReference>
<dbReference type="Gene3D" id="3.40.140.10">
    <property type="entry name" value="Cytidine Deaminase, domain 2"/>
    <property type="match status" value="1"/>
</dbReference>
<dbReference type="RefSeq" id="WP_062392199.1">
    <property type="nucleotide sequence ID" value="NZ_CP011853.1"/>
</dbReference>
<dbReference type="KEGG" id="goq:ACH46_06510"/>
<reference evidence="4" key="1">
    <citation type="submission" date="2015-06" db="EMBL/GenBank/DDBJ databases">
        <title>Complete genome sequence and metabolic analysis of phthalate degradation pathway in Gordonia sp. QH-11.</title>
        <authorList>
            <person name="Jin D."/>
            <person name="Kong X."/>
            <person name="Bai Z."/>
        </authorList>
    </citation>
    <scope>NUCLEOTIDE SEQUENCE [LARGE SCALE GENOMIC DNA]</scope>
    <source>
        <strain evidence="4">QH-11</strain>
    </source>
</reference>
<proteinExistence type="inferred from homology"/>
<dbReference type="GO" id="GO:0005829">
    <property type="term" value="C:cytosol"/>
    <property type="evidence" value="ECO:0007669"/>
    <property type="project" value="TreeGrafter"/>
</dbReference>
<dbReference type="OrthoDB" id="9795347at2"/>
<accession>A0A0N9N227</accession>
<evidence type="ECO:0000313" key="3">
    <source>
        <dbReference type="EMBL" id="ALG84222.1"/>
    </source>
</evidence>
<sequence length="147" mass="14808">MSDAIDFDALRTAAQQAMTSAYAPYSHFAVGAAGITPEGEIITGGNVENVSYGLGVCAEVSMVCAGFSRGVLSGAAAQGRPGIVAVSVCDADGAVLTPCGRCRQVLREFGGDGLLVDSAEGPRTLGSLLPDAFGPDRLAAVRGGDDR</sequence>
<comment type="similarity">
    <text evidence="1">Belongs to the cytidine and deoxycytidylate deaminase family.</text>
</comment>
<dbReference type="STRING" id="1136941.ACH46_06510"/>
<dbReference type="EMBL" id="CP011853">
    <property type="protein sequence ID" value="ALG84222.1"/>
    <property type="molecule type" value="Genomic_DNA"/>
</dbReference>
<dbReference type="GO" id="GO:0072527">
    <property type="term" value="P:pyrimidine-containing compound metabolic process"/>
    <property type="evidence" value="ECO:0007669"/>
    <property type="project" value="UniProtKB-ARBA"/>
</dbReference>
<evidence type="ECO:0000256" key="1">
    <source>
        <dbReference type="ARBA" id="ARBA00006576"/>
    </source>
</evidence>
<dbReference type="Pfam" id="PF00383">
    <property type="entry name" value="dCMP_cyt_deam_1"/>
    <property type="match status" value="1"/>
</dbReference>
<dbReference type="PANTHER" id="PTHR11644">
    <property type="entry name" value="CYTIDINE DEAMINASE"/>
    <property type="match status" value="1"/>
</dbReference>
<dbReference type="Proteomes" id="UP000063789">
    <property type="component" value="Chromosome"/>
</dbReference>
<name>A0A0N9N227_9ACTN</name>
<evidence type="ECO:0000313" key="4">
    <source>
        <dbReference type="Proteomes" id="UP000063789"/>
    </source>
</evidence>
<feature type="domain" description="CMP/dCMP-type deaminase" evidence="2">
    <location>
        <begin position="5"/>
        <end position="136"/>
    </location>
</feature>
<dbReference type="PATRIC" id="fig|1136941.3.peg.1333"/>
<dbReference type="PANTHER" id="PTHR11644:SF2">
    <property type="entry name" value="CYTIDINE DEAMINASE"/>
    <property type="match status" value="1"/>
</dbReference>
<dbReference type="InterPro" id="IPR050202">
    <property type="entry name" value="Cyt/Deoxycyt_deaminase"/>
</dbReference>
<dbReference type="SUPFAM" id="SSF53927">
    <property type="entry name" value="Cytidine deaminase-like"/>
    <property type="match status" value="1"/>
</dbReference>
<protein>
    <submittedName>
        <fullName evidence="3">Cytidine deaminase</fullName>
    </submittedName>
</protein>
<dbReference type="AlphaFoldDB" id="A0A0N9N227"/>
<dbReference type="GO" id="GO:0004126">
    <property type="term" value="F:cytidine deaminase activity"/>
    <property type="evidence" value="ECO:0007669"/>
    <property type="project" value="UniProtKB-ARBA"/>
</dbReference>